<dbReference type="Gene3D" id="3.10.450.50">
    <property type="match status" value="1"/>
</dbReference>
<dbReference type="InterPro" id="IPR032710">
    <property type="entry name" value="NTF2-like_dom_sf"/>
</dbReference>
<dbReference type="GO" id="GO:0004499">
    <property type="term" value="F:N,N-dimethylaniline monooxygenase activity"/>
    <property type="evidence" value="ECO:0007669"/>
    <property type="project" value="InterPro"/>
</dbReference>
<dbReference type="RefSeq" id="WP_303907670.1">
    <property type="nucleotide sequence ID" value="NZ_DYXC01000137.1"/>
</dbReference>
<dbReference type="GO" id="GO:0050661">
    <property type="term" value="F:NADP binding"/>
    <property type="evidence" value="ECO:0007669"/>
    <property type="project" value="InterPro"/>
</dbReference>
<dbReference type="InterPro" id="IPR020946">
    <property type="entry name" value="Flavin_mOase-like"/>
</dbReference>
<evidence type="ECO:0000256" key="4">
    <source>
        <dbReference type="ARBA" id="ARBA00023002"/>
    </source>
</evidence>
<gene>
    <name evidence="6" type="ORF">K8V32_11900</name>
</gene>
<dbReference type="SUPFAM" id="SSF54427">
    <property type="entry name" value="NTF2-like"/>
    <property type="match status" value="1"/>
</dbReference>
<keyword evidence="2" id="KW-0285">Flavoprotein</keyword>
<sequence length="610" mass="68277">MSVTAVSEITALLQKLDSALSNNDIDAAMELFHEDSYWRDFVSFTWNLITLEGRDEIRDMLEARLADVRPVNWEIDEEHLAQQDGPVSQGFIRFETQQAHGYGYIRVRDGRIFTILTTMQDLKGHEEQGRIERPFGLVEGIDAIAAPTWGERREQELAEIGVTKQPYVLIVGGGHSGIILGARLRMLGVPALIVETNERPGDNWRKRYRTLQLHNPVYENHLPYLPFPDNWPIYMSKDKFADWLESYTKMMELNYWGSSEVQSATYDEATGTWEVRVNRDGEEVIVRPNHMVMATGSHARLQMPELPGQDVFQGVQQHSSQHKGPEEMQGKKVVVVGAGTSAHDICAALAAHDVDVTMIQRTPTYVVKPRTFNKYTLGPLYSEEALENGIDHEKGDILSASVPFQLFFDIQKMGIEQIKKVDADFYEQLAATGFMLDFGPRDSGLFGRALTGVNNYYIDVGASQMIIDGKIKVASGSGVERLTENSVILEDGRELSADAVIYATGFQDMYGTMAELISQDVADKVGRVWGIGSGESASDPGPWEGEIRNMWKPVPQKGLWFHGSLIAHARSFSRYLALQLKARHEGIPTPVYRLGNRSAYEQEASTVVAG</sequence>
<reference evidence="6" key="1">
    <citation type="journal article" date="2021" name="PeerJ">
        <title>Extensive microbial diversity within the chicken gut microbiome revealed by metagenomics and culture.</title>
        <authorList>
            <person name="Gilroy R."/>
            <person name="Ravi A."/>
            <person name="Getino M."/>
            <person name="Pursley I."/>
            <person name="Horton D.L."/>
            <person name="Alikhan N.F."/>
            <person name="Baker D."/>
            <person name="Gharbi K."/>
            <person name="Hall N."/>
            <person name="Watson M."/>
            <person name="Adriaenssens E.M."/>
            <person name="Foster-Nyarko E."/>
            <person name="Jarju S."/>
            <person name="Secka A."/>
            <person name="Antonio M."/>
            <person name="Oren A."/>
            <person name="Chaudhuri R.R."/>
            <person name="La Ragione R."/>
            <person name="Hildebrand F."/>
            <person name="Pallen M.J."/>
        </authorList>
    </citation>
    <scope>NUCLEOTIDE SEQUENCE</scope>
    <source>
        <strain evidence="6">ChiHjej13B12-14962</strain>
    </source>
</reference>
<comment type="caution">
    <text evidence="6">The sequence shown here is derived from an EMBL/GenBank/DDBJ whole genome shotgun (WGS) entry which is preliminary data.</text>
</comment>
<evidence type="ECO:0000256" key="2">
    <source>
        <dbReference type="ARBA" id="ARBA00022630"/>
    </source>
</evidence>
<dbReference type="GO" id="GO:0050660">
    <property type="term" value="F:flavin adenine dinucleotide binding"/>
    <property type="evidence" value="ECO:0007669"/>
    <property type="project" value="InterPro"/>
</dbReference>
<evidence type="ECO:0000256" key="1">
    <source>
        <dbReference type="ARBA" id="ARBA00010139"/>
    </source>
</evidence>
<evidence type="ECO:0000256" key="3">
    <source>
        <dbReference type="ARBA" id="ARBA00022827"/>
    </source>
</evidence>
<feature type="domain" description="SnoaL-like" evidence="5">
    <location>
        <begin position="18"/>
        <end position="113"/>
    </location>
</feature>
<proteinExistence type="inferred from homology"/>
<keyword evidence="4" id="KW-0560">Oxidoreductase</keyword>
<dbReference type="PANTHER" id="PTHR43539">
    <property type="entry name" value="FLAVIN-BINDING MONOOXYGENASE-LIKE PROTEIN (AFU_ORTHOLOGUE AFUA_4G09220)"/>
    <property type="match status" value="1"/>
</dbReference>
<dbReference type="InterPro" id="IPR036188">
    <property type="entry name" value="FAD/NAD-bd_sf"/>
</dbReference>
<dbReference type="InterPro" id="IPR050982">
    <property type="entry name" value="Auxin_biosynth/cation_transpt"/>
</dbReference>
<dbReference type="SUPFAM" id="SSF51905">
    <property type="entry name" value="FAD/NAD(P)-binding domain"/>
    <property type="match status" value="2"/>
</dbReference>
<accession>A0A921FPP3</accession>
<keyword evidence="3" id="KW-0274">FAD</keyword>
<dbReference type="EMBL" id="DYXC01000137">
    <property type="protein sequence ID" value="HJF15479.1"/>
    <property type="molecule type" value="Genomic_DNA"/>
</dbReference>
<dbReference type="Gene3D" id="3.50.50.60">
    <property type="entry name" value="FAD/NAD(P)-binding domain"/>
    <property type="match status" value="2"/>
</dbReference>
<protein>
    <submittedName>
        <fullName evidence="6">NAD(P)/FAD-dependent oxidoreductase</fullName>
    </submittedName>
</protein>
<reference evidence="6" key="2">
    <citation type="submission" date="2021-09" db="EMBL/GenBank/DDBJ databases">
        <authorList>
            <person name="Gilroy R."/>
        </authorList>
    </citation>
    <scope>NUCLEOTIDE SEQUENCE</scope>
    <source>
        <strain evidence="6">ChiHjej13B12-14962</strain>
    </source>
</reference>
<evidence type="ECO:0000259" key="5">
    <source>
        <dbReference type="Pfam" id="PF12680"/>
    </source>
</evidence>
<organism evidence="6 7">
    <name type="scientific">Enteractinococcus helveticum</name>
    <dbReference type="NCBI Taxonomy" id="1837282"/>
    <lineage>
        <taxon>Bacteria</taxon>
        <taxon>Bacillati</taxon>
        <taxon>Actinomycetota</taxon>
        <taxon>Actinomycetes</taxon>
        <taxon>Micrococcales</taxon>
        <taxon>Micrococcaceae</taxon>
    </lineage>
</organism>
<dbReference type="AlphaFoldDB" id="A0A921FPP3"/>
<evidence type="ECO:0000313" key="7">
    <source>
        <dbReference type="Proteomes" id="UP000703315"/>
    </source>
</evidence>
<dbReference type="PRINTS" id="PR00411">
    <property type="entry name" value="PNDRDTASEI"/>
</dbReference>
<dbReference type="InterPro" id="IPR037401">
    <property type="entry name" value="SnoaL-like"/>
</dbReference>
<dbReference type="Proteomes" id="UP000703315">
    <property type="component" value="Unassembled WGS sequence"/>
</dbReference>
<name>A0A921FPP3_9MICC</name>
<comment type="similarity">
    <text evidence="1">Belongs to the FAD-binding monooxygenase family.</text>
</comment>
<dbReference type="PANTHER" id="PTHR43539:SF68">
    <property type="entry name" value="FLAVIN-BINDING MONOOXYGENASE-LIKE PROTEIN (AFU_ORTHOLOGUE AFUA_4G09220)"/>
    <property type="match status" value="1"/>
</dbReference>
<dbReference type="Pfam" id="PF12680">
    <property type="entry name" value="SnoaL_2"/>
    <property type="match status" value="1"/>
</dbReference>
<dbReference type="Pfam" id="PF00743">
    <property type="entry name" value="FMO-like"/>
    <property type="match status" value="1"/>
</dbReference>
<evidence type="ECO:0000313" key="6">
    <source>
        <dbReference type="EMBL" id="HJF15479.1"/>
    </source>
</evidence>